<evidence type="ECO:0000256" key="2">
    <source>
        <dbReference type="ARBA" id="ARBA00004749"/>
    </source>
</evidence>
<dbReference type="STRING" id="1249627.D779_0333"/>
<dbReference type="EMBL" id="AONC01000012">
    <property type="protein sequence ID" value="EXJ16399.1"/>
    <property type="molecule type" value="Genomic_DNA"/>
</dbReference>
<comment type="cofactor">
    <cofactor evidence="1">
        <name>FAD</name>
        <dbReference type="ChEBI" id="CHEBI:57692"/>
    </cofactor>
</comment>
<dbReference type="InterPro" id="IPR002938">
    <property type="entry name" value="FAD-bd"/>
</dbReference>
<dbReference type="Proteomes" id="UP000019460">
    <property type="component" value="Unassembled WGS sequence"/>
</dbReference>
<keyword evidence="4" id="KW-0285">Flavoprotein</keyword>
<evidence type="ECO:0000313" key="9">
    <source>
        <dbReference type="EMBL" id="EXJ16399.1"/>
    </source>
</evidence>
<dbReference type="PANTHER" id="PTHR43876">
    <property type="entry name" value="UBIQUINONE BIOSYNTHESIS MONOOXYGENASE COQ6, MITOCHONDRIAL"/>
    <property type="match status" value="1"/>
</dbReference>
<evidence type="ECO:0000256" key="7">
    <source>
        <dbReference type="ARBA" id="ARBA00023033"/>
    </source>
</evidence>
<dbReference type="OrthoDB" id="9769565at2"/>
<protein>
    <submittedName>
        <fullName evidence="9">2-octaprenyl-6-methoxyphenol hydroxylase</fullName>
    </submittedName>
</protein>
<evidence type="ECO:0000313" key="10">
    <source>
        <dbReference type="Proteomes" id="UP000019460"/>
    </source>
</evidence>
<keyword evidence="10" id="KW-1185">Reference proteome</keyword>
<keyword evidence="5" id="KW-0274">FAD</keyword>
<gene>
    <name evidence="9" type="ORF">D779_0333</name>
</gene>
<dbReference type="NCBIfam" id="TIGR01984">
    <property type="entry name" value="UbiH"/>
    <property type="match status" value="1"/>
</dbReference>
<evidence type="ECO:0000256" key="6">
    <source>
        <dbReference type="ARBA" id="ARBA00023002"/>
    </source>
</evidence>
<proteinExistence type="inferred from homology"/>
<organism evidence="9 10">
    <name type="scientific">Imhoffiella purpurea</name>
    <dbReference type="NCBI Taxonomy" id="1249627"/>
    <lineage>
        <taxon>Bacteria</taxon>
        <taxon>Pseudomonadati</taxon>
        <taxon>Pseudomonadota</taxon>
        <taxon>Gammaproteobacteria</taxon>
        <taxon>Chromatiales</taxon>
        <taxon>Chromatiaceae</taxon>
        <taxon>Imhoffiella</taxon>
    </lineage>
</organism>
<keyword evidence="6" id="KW-0560">Oxidoreductase</keyword>
<dbReference type="NCBIfam" id="TIGR01988">
    <property type="entry name" value="Ubi-OHases"/>
    <property type="match status" value="1"/>
</dbReference>
<dbReference type="GO" id="GO:0071949">
    <property type="term" value="F:FAD binding"/>
    <property type="evidence" value="ECO:0007669"/>
    <property type="project" value="InterPro"/>
</dbReference>
<evidence type="ECO:0000259" key="8">
    <source>
        <dbReference type="Pfam" id="PF01494"/>
    </source>
</evidence>
<dbReference type="UniPathway" id="UPA00232"/>
<dbReference type="NCBIfam" id="NF004356">
    <property type="entry name" value="PRK05732.1"/>
    <property type="match status" value="1"/>
</dbReference>
<dbReference type="InterPro" id="IPR051205">
    <property type="entry name" value="UbiH/COQ6_monooxygenase"/>
</dbReference>
<keyword evidence="7" id="KW-0503">Monooxygenase</keyword>
<dbReference type="RefSeq" id="WP_043750060.1">
    <property type="nucleotide sequence ID" value="NZ_AONC01000012.1"/>
</dbReference>
<dbReference type="eggNOG" id="COG0654">
    <property type="taxonomic scope" value="Bacteria"/>
</dbReference>
<accession>W9VAE2</accession>
<dbReference type="GO" id="GO:0008681">
    <property type="term" value="F:2-octaprenyl-6-methoxyphenol hydroxylase activity"/>
    <property type="evidence" value="ECO:0007669"/>
    <property type="project" value="InterPro"/>
</dbReference>
<dbReference type="AlphaFoldDB" id="W9VAE2"/>
<evidence type="ECO:0000256" key="5">
    <source>
        <dbReference type="ARBA" id="ARBA00022827"/>
    </source>
</evidence>
<comment type="caution">
    <text evidence="9">The sequence shown here is derived from an EMBL/GenBank/DDBJ whole genome shotgun (WGS) entry which is preliminary data.</text>
</comment>
<name>W9VAE2_9GAMM</name>
<dbReference type="InterPro" id="IPR018168">
    <property type="entry name" value="Ubi_Hdrlase_CS"/>
</dbReference>
<dbReference type="PRINTS" id="PR00420">
    <property type="entry name" value="RNGMNOXGNASE"/>
</dbReference>
<dbReference type="PROSITE" id="PS01304">
    <property type="entry name" value="UBIH"/>
    <property type="match status" value="1"/>
</dbReference>
<dbReference type="InterPro" id="IPR011295">
    <property type="entry name" value="UbiH"/>
</dbReference>
<evidence type="ECO:0000256" key="3">
    <source>
        <dbReference type="ARBA" id="ARBA00005349"/>
    </source>
</evidence>
<evidence type="ECO:0000256" key="1">
    <source>
        <dbReference type="ARBA" id="ARBA00001974"/>
    </source>
</evidence>
<feature type="domain" description="FAD-binding" evidence="8">
    <location>
        <begin position="4"/>
        <end position="340"/>
    </location>
</feature>
<dbReference type="Gene3D" id="3.50.50.60">
    <property type="entry name" value="FAD/NAD(P)-binding domain"/>
    <property type="match status" value="2"/>
</dbReference>
<dbReference type="Pfam" id="PF01494">
    <property type="entry name" value="FAD_binding_3"/>
    <property type="match status" value="1"/>
</dbReference>
<comment type="pathway">
    <text evidence="2">Cofactor biosynthesis; ubiquinone biosynthesis.</text>
</comment>
<evidence type="ECO:0000256" key="4">
    <source>
        <dbReference type="ARBA" id="ARBA00022630"/>
    </source>
</evidence>
<comment type="similarity">
    <text evidence="3">Belongs to the UbiH/COQ6 family.</text>
</comment>
<sequence length="411" mass="44481">MYQYDVTIVGGGLVGGSLACALADTGLKVALIEAVSPQSHVQPSYDERVIALSLGSQRIFRAIGVWSEMVPEAEPILRVHVSDRGHCAFTRLDHAEEGVEALGYVIPARSIGSAIQIGLEYANNLEIFRPAQLLAHRVCGDGVDLSLRADGEMVDLRTRLLVAADGGHSGIREGLDLKVSEHDYGQDAVIATVTPDRPQRGVAFERFTDSGPLAMLPMTADRYSVVWTCRESETQELLSLDDDDFLGRLQARFGFRLGRLGQVSARRVYPLKFLLTRDSVQDRVVLIGNSAHTLHPVAGQGFNLGLRDVAGLADVLADCAVDGRDPGAPETLAGYSRWRTRDQKATAGLTDALVRLFTPDWTPLIMARAAGMLGVDLLPCARHRLARRFMGLGGRQPRLASGLSLGGGRHE</sequence>
<dbReference type="InterPro" id="IPR036188">
    <property type="entry name" value="FAD/NAD-bd_sf"/>
</dbReference>
<dbReference type="SUPFAM" id="SSF51905">
    <property type="entry name" value="FAD/NAD(P)-binding domain"/>
    <property type="match status" value="1"/>
</dbReference>
<reference evidence="9 10" key="1">
    <citation type="submission" date="2012-11" db="EMBL/GenBank/DDBJ databases">
        <title>Genome assembly of Thiorhodococcus sp. AK35.</title>
        <authorList>
            <person name="Nupur N."/>
            <person name="Khatri I."/>
            <person name="Subramanian S."/>
            <person name="Pinnaka A."/>
        </authorList>
    </citation>
    <scope>NUCLEOTIDE SEQUENCE [LARGE SCALE GENOMIC DNA]</scope>
    <source>
        <strain evidence="9 10">AK35</strain>
    </source>
</reference>
<dbReference type="InterPro" id="IPR010971">
    <property type="entry name" value="UbiH/COQ6"/>
</dbReference>
<dbReference type="PATRIC" id="fig|1249627.3.peg.930"/>
<dbReference type="PANTHER" id="PTHR43876:SF8">
    <property type="entry name" value="2-OCTAPRENYL-6-METHOXYPHENOL HYDROXYLASE"/>
    <property type="match status" value="1"/>
</dbReference>
<dbReference type="GO" id="GO:0006744">
    <property type="term" value="P:ubiquinone biosynthetic process"/>
    <property type="evidence" value="ECO:0007669"/>
    <property type="project" value="UniProtKB-UniPathway"/>
</dbReference>